<feature type="transmembrane region" description="Helical" evidence="1">
    <location>
        <begin position="35"/>
        <end position="55"/>
    </location>
</feature>
<protein>
    <submittedName>
        <fullName evidence="2">Uncharacterized protein</fullName>
    </submittedName>
</protein>
<organism evidence="2 3">
    <name type="scientific">Ornithinibacillus salinisoli</name>
    <dbReference type="NCBI Taxonomy" id="1848459"/>
    <lineage>
        <taxon>Bacteria</taxon>
        <taxon>Bacillati</taxon>
        <taxon>Bacillota</taxon>
        <taxon>Bacilli</taxon>
        <taxon>Bacillales</taxon>
        <taxon>Bacillaceae</taxon>
        <taxon>Ornithinibacillus</taxon>
    </lineage>
</organism>
<name>A0ABW4W2X9_9BACI</name>
<keyword evidence="3" id="KW-1185">Reference proteome</keyword>
<dbReference type="Proteomes" id="UP001597383">
    <property type="component" value="Unassembled WGS sequence"/>
</dbReference>
<feature type="transmembrane region" description="Helical" evidence="1">
    <location>
        <begin position="6"/>
        <end position="23"/>
    </location>
</feature>
<dbReference type="EMBL" id="JBHUHQ010000020">
    <property type="protein sequence ID" value="MFD2045606.1"/>
    <property type="molecule type" value="Genomic_DNA"/>
</dbReference>
<comment type="caution">
    <text evidence="2">The sequence shown here is derived from an EMBL/GenBank/DDBJ whole genome shotgun (WGS) entry which is preliminary data.</text>
</comment>
<dbReference type="RefSeq" id="WP_377558251.1">
    <property type="nucleotide sequence ID" value="NZ_JBHUHQ010000020.1"/>
</dbReference>
<accession>A0ABW4W2X9</accession>
<gene>
    <name evidence="2" type="ORF">ACFSJF_15110</name>
</gene>
<proteinExistence type="predicted"/>
<keyword evidence="1" id="KW-0812">Transmembrane</keyword>
<evidence type="ECO:0000313" key="2">
    <source>
        <dbReference type="EMBL" id="MFD2045606.1"/>
    </source>
</evidence>
<sequence>MIFIVNILFFTAFIYWVHFNYTAGRDERGKKIGYYTAVFAATGLVLGIIILDIYSEYNEMTLESFKSWLMFIYRIVIIGVAAITFYLSKFAKV</sequence>
<feature type="transmembrane region" description="Helical" evidence="1">
    <location>
        <begin position="67"/>
        <end position="87"/>
    </location>
</feature>
<reference evidence="3" key="1">
    <citation type="journal article" date="2019" name="Int. J. Syst. Evol. Microbiol.">
        <title>The Global Catalogue of Microorganisms (GCM) 10K type strain sequencing project: providing services to taxonomists for standard genome sequencing and annotation.</title>
        <authorList>
            <consortium name="The Broad Institute Genomics Platform"/>
            <consortium name="The Broad Institute Genome Sequencing Center for Infectious Disease"/>
            <person name="Wu L."/>
            <person name="Ma J."/>
        </authorList>
    </citation>
    <scope>NUCLEOTIDE SEQUENCE [LARGE SCALE GENOMIC DNA]</scope>
    <source>
        <strain evidence="3">R28</strain>
    </source>
</reference>
<evidence type="ECO:0000256" key="1">
    <source>
        <dbReference type="SAM" id="Phobius"/>
    </source>
</evidence>
<keyword evidence="1" id="KW-0472">Membrane</keyword>
<evidence type="ECO:0000313" key="3">
    <source>
        <dbReference type="Proteomes" id="UP001597383"/>
    </source>
</evidence>
<keyword evidence="1" id="KW-1133">Transmembrane helix</keyword>